<protein>
    <submittedName>
        <fullName evidence="1">Uncharacterized protein</fullName>
    </submittedName>
</protein>
<accession>A0A645INK4</accession>
<dbReference type="EMBL" id="VSSQ01111496">
    <property type="protein sequence ID" value="MPN48823.1"/>
    <property type="molecule type" value="Genomic_DNA"/>
</dbReference>
<comment type="caution">
    <text evidence="1">The sequence shown here is derived from an EMBL/GenBank/DDBJ whole genome shotgun (WGS) entry which is preliminary data.</text>
</comment>
<evidence type="ECO:0000313" key="1">
    <source>
        <dbReference type="EMBL" id="MPN48823.1"/>
    </source>
</evidence>
<sequence length="124" mass="13495">MQVDHHLESMPGGLFQGPLEIFQPGIQPAVIISQVAVRKLGAPIAAELETDQVHLPLRQRFEVVPGEIPLRRHHSAQPGQSGGPFGVLGLKRVLHPPEKGNDLQAVKVEIHRTGTFLQSQAEDA</sequence>
<organism evidence="1">
    <name type="scientific">bioreactor metagenome</name>
    <dbReference type="NCBI Taxonomy" id="1076179"/>
    <lineage>
        <taxon>unclassified sequences</taxon>
        <taxon>metagenomes</taxon>
        <taxon>ecological metagenomes</taxon>
    </lineage>
</organism>
<reference evidence="1" key="1">
    <citation type="submission" date="2019-08" db="EMBL/GenBank/DDBJ databases">
        <authorList>
            <person name="Kucharzyk K."/>
            <person name="Murdoch R.W."/>
            <person name="Higgins S."/>
            <person name="Loffler F."/>
        </authorList>
    </citation>
    <scope>NUCLEOTIDE SEQUENCE</scope>
</reference>
<gene>
    <name evidence="1" type="ORF">SDC9_196435</name>
</gene>
<name>A0A645INK4_9ZZZZ</name>
<dbReference type="AlphaFoldDB" id="A0A645INK4"/>
<proteinExistence type="predicted"/>